<name>A0A5D3ATB3_9TREE</name>
<dbReference type="Gene3D" id="2.130.10.10">
    <property type="entry name" value="YVTN repeat-like/Quinoprotein amine dehydrogenase"/>
    <property type="match status" value="1"/>
</dbReference>
<reference evidence="1 2" key="1">
    <citation type="submission" date="2017-05" db="EMBL/GenBank/DDBJ databases">
        <title>The Genome Sequence of Tsuchiyaea wingfieldii DSM 27421.</title>
        <authorList>
            <person name="Cuomo C."/>
            <person name="Passer A."/>
            <person name="Billmyre B."/>
            <person name="Heitman J."/>
        </authorList>
    </citation>
    <scope>NUCLEOTIDE SEQUENCE [LARGE SCALE GENOMIC DNA]</scope>
    <source>
        <strain evidence="1 2">DSM 27421</strain>
    </source>
</reference>
<protein>
    <submittedName>
        <fullName evidence="1">Uncharacterized protein</fullName>
    </submittedName>
</protein>
<accession>A0A5D3ATB3</accession>
<organism evidence="1 2">
    <name type="scientific">Cryptococcus floricola</name>
    <dbReference type="NCBI Taxonomy" id="2591691"/>
    <lineage>
        <taxon>Eukaryota</taxon>
        <taxon>Fungi</taxon>
        <taxon>Dikarya</taxon>
        <taxon>Basidiomycota</taxon>
        <taxon>Agaricomycotina</taxon>
        <taxon>Tremellomycetes</taxon>
        <taxon>Tremellales</taxon>
        <taxon>Cryptococcaceae</taxon>
        <taxon>Cryptococcus</taxon>
    </lineage>
</organism>
<dbReference type="Proteomes" id="UP000322245">
    <property type="component" value="Unassembled WGS sequence"/>
</dbReference>
<evidence type="ECO:0000313" key="1">
    <source>
        <dbReference type="EMBL" id="TYJ53479.1"/>
    </source>
</evidence>
<dbReference type="InterPro" id="IPR015943">
    <property type="entry name" value="WD40/YVTN_repeat-like_dom_sf"/>
</dbReference>
<comment type="caution">
    <text evidence="1">The sequence shown here is derived from an EMBL/GenBank/DDBJ whole genome shotgun (WGS) entry which is preliminary data.</text>
</comment>
<dbReference type="EMBL" id="NIDF01000087">
    <property type="protein sequence ID" value="TYJ53479.1"/>
    <property type="molecule type" value="Genomic_DNA"/>
</dbReference>
<gene>
    <name evidence="1" type="ORF">B9479_005865</name>
</gene>
<dbReference type="AlphaFoldDB" id="A0A5D3ATB3"/>
<evidence type="ECO:0000313" key="2">
    <source>
        <dbReference type="Proteomes" id="UP000322245"/>
    </source>
</evidence>
<sequence length="134" mass="15287">MAKKHLILLGTHEYIRWYSTVYLGGRDAAPTLSSADGLFAELKPSHSWTPSHAPQKHHRQRSSHVHQIVLFEDEMIVPDLGSNVGWRLKWDGQEMENLKGEMARGIVRYDTSRGVDIYVLSRGGHWPDKFGKPL</sequence>
<keyword evidence="2" id="KW-1185">Reference proteome</keyword>
<proteinExistence type="predicted"/>